<organism evidence="2 3">
    <name type="scientific">Craurococcus roseus</name>
    <dbReference type="NCBI Taxonomy" id="77585"/>
    <lineage>
        <taxon>Bacteria</taxon>
        <taxon>Pseudomonadati</taxon>
        <taxon>Pseudomonadota</taxon>
        <taxon>Alphaproteobacteria</taxon>
        <taxon>Acetobacterales</taxon>
        <taxon>Acetobacteraceae</taxon>
        <taxon>Craurococcus</taxon>
    </lineage>
</organism>
<keyword evidence="3" id="KW-1185">Reference proteome</keyword>
<dbReference type="EMBL" id="BAAAFZ010000045">
    <property type="protein sequence ID" value="GAA0588680.1"/>
    <property type="molecule type" value="Genomic_DNA"/>
</dbReference>
<protein>
    <recommendedName>
        <fullName evidence="4">Tripartite tricarboxylate transporter substrate binding protein</fullName>
    </recommendedName>
</protein>
<comment type="similarity">
    <text evidence="1">Belongs to the UPF0065 (bug) family.</text>
</comment>
<name>A0ABN1FDR7_9PROT</name>
<evidence type="ECO:0000313" key="3">
    <source>
        <dbReference type="Proteomes" id="UP001501588"/>
    </source>
</evidence>
<evidence type="ECO:0008006" key="4">
    <source>
        <dbReference type="Google" id="ProtNLM"/>
    </source>
</evidence>
<accession>A0ABN1FDR7</accession>
<dbReference type="InterPro" id="IPR005064">
    <property type="entry name" value="BUG"/>
</dbReference>
<evidence type="ECO:0000313" key="2">
    <source>
        <dbReference type="EMBL" id="GAA0588680.1"/>
    </source>
</evidence>
<dbReference type="Gene3D" id="3.40.190.150">
    <property type="entry name" value="Bordetella uptake gene, domain 1"/>
    <property type="match status" value="1"/>
</dbReference>
<dbReference type="Proteomes" id="UP001501588">
    <property type="component" value="Unassembled WGS sequence"/>
</dbReference>
<sequence length="92" mass="9786">MPDVPTTAEAGLADYSAEAWFGLFAQAATPPEIIARYAREVEAVLAEPAVANRALEAGAFARFEDPTTLKARVDRELAGWTALVKAVGIKPD</sequence>
<dbReference type="InterPro" id="IPR042100">
    <property type="entry name" value="Bug_dom1"/>
</dbReference>
<dbReference type="RefSeq" id="WP_408871559.1">
    <property type="nucleotide sequence ID" value="NZ_BAAAFZ010000045.1"/>
</dbReference>
<proteinExistence type="inferred from homology"/>
<dbReference type="PANTHER" id="PTHR42928:SF5">
    <property type="entry name" value="BLR1237 PROTEIN"/>
    <property type="match status" value="1"/>
</dbReference>
<reference evidence="2 3" key="1">
    <citation type="journal article" date="2019" name="Int. J. Syst. Evol. Microbiol.">
        <title>The Global Catalogue of Microorganisms (GCM) 10K type strain sequencing project: providing services to taxonomists for standard genome sequencing and annotation.</title>
        <authorList>
            <consortium name="The Broad Institute Genomics Platform"/>
            <consortium name="The Broad Institute Genome Sequencing Center for Infectious Disease"/>
            <person name="Wu L."/>
            <person name="Ma J."/>
        </authorList>
    </citation>
    <scope>NUCLEOTIDE SEQUENCE [LARGE SCALE GENOMIC DNA]</scope>
    <source>
        <strain evidence="2 3">JCM 9933</strain>
    </source>
</reference>
<dbReference type="Pfam" id="PF03401">
    <property type="entry name" value="TctC"/>
    <property type="match status" value="1"/>
</dbReference>
<gene>
    <name evidence="2" type="ORF">GCM10009416_28940</name>
</gene>
<evidence type="ECO:0000256" key="1">
    <source>
        <dbReference type="ARBA" id="ARBA00006987"/>
    </source>
</evidence>
<dbReference type="PANTHER" id="PTHR42928">
    <property type="entry name" value="TRICARBOXYLATE-BINDING PROTEIN"/>
    <property type="match status" value="1"/>
</dbReference>
<comment type="caution">
    <text evidence="2">The sequence shown here is derived from an EMBL/GenBank/DDBJ whole genome shotgun (WGS) entry which is preliminary data.</text>
</comment>